<name>A0ABQ9WMY7_9EUKA</name>
<evidence type="ECO:0000313" key="2">
    <source>
        <dbReference type="EMBL" id="KAK2940836.1"/>
    </source>
</evidence>
<accession>A0ABQ9WMY7</accession>
<reference evidence="2 3" key="1">
    <citation type="journal article" date="2022" name="bioRxiv">
        <title>Genomics of Preaxostyla Flagellates Illuminates Evolutionary Transitions and the Path Towards Mitochondrial Loss.</title>
        <authorList>
            <person name="Novak L.V.F."/>
            <person name="Treitli S.C."/>
            <person name="Pyrih J."/>
            <person name="Halakuc P."/>
            <person name="Pipaliya S.V."/>
            <person name="Vacek V."/>
            <person name="Brzon O."/>
            <person name="Soukal P."/>
            <person name="Eme L."/>
            <person name="Dacks J.B."/>
            <person name="Karnkowska A."/>
            <person name="Elias M."/>
            <person name="Hampl V."/>
        </authorList>
    </citation>
    <scope>NUCLEOTIDE SEQUENCE [LARGE SCALE GENOMIC DNA]</scope>
    <source>
        <strain evidence="2">NAU3</strain>
        <tissue evidence="2">Gut</tissue>
    </source>
</reference>
<feature type="chain" id="PRO_5045597378" evidence="1">
    <location>
        <begin position="18"/>
        <end position="582"/>
    </location>
</feature>
<gene>
    <name evidence="2" type="ORF">BLNAU_24259</name>
</gene>
<feature type="signal peptide" evidence="1">
    <location>
        <begin position="1"/>
        <end position="17"/>
    </location>
</feature>
<comment type="caution">
    <text evidence="2">The sequence shown here is derived from an EMBL/GenBank/DDBJ whole genome shotgun (WGS) entry which is preliminary data.</text>
</comment>
<dbReference type="Proteomes" id="UP001281761">
    <property type="component" value="Unassembled WGS sequence"/>
</dbReference>
<keyword evidence="3" id="KW-1185">Reference proteome</keyword>
<evidence type="ECO:0000256" key="1">
    <source>
        <dbReference type="SAM" id="SignalP"/>
    </source>
</evidence>
<dbReference type="EMBL" id="JARBJD010000593">
    <property type="protein sequence ID" value="KAK2940836.1"/>
    <property type="molecule type" value="Genomic_DNA"/>
</dbReference>
<sequence>MRLLRLLLFIEWGSLSASYTVLTSSFDLILRDNQFSSSKSDRNGGAVAVILDGSTNEECRLTVDIEHCIFSNTAARTGEGEGLYQRSGDSKCCGSIAIRAKSEFNDSSSTIGGCICSSRSTTQCHSLMLDDSFVESSHAEMDGTIAHEADSERLYTVQHHISKFSQLPSQLLFHTGQYRRMFSFCGAPRCHEELSFPRESFACSTEYVPARQLCQSRDGTELQLDQRPTRTRQLRRMHRSGVLCAQSTCAGYVVAFDSLPNKVGELFASCVDTSTVFFMSVADKTGQHTFSINSETREIFANEESGHDSNMCGFQSNPCSSIHFSARASSRSAFSISAVGNFTAPAHPVILASPCMHLTSGPSAEETRACLNFSLYAVPKLRAPNNRLELSHLNFVLTTDQNDGAFFRAGQSSTHIRDILMFYPGKLHISLFFLPHTSTSKIVIDLDAHDLSFSHFKFCQVETDTLIVRARAGVVLFTDKADTVNPFTGVDLVSNRYTHKEGIGHVMTSRFGNDVTIRNKALLFAITNVRSSSIFPRVVVGDSEHAEAIDLFAPKPSNGLQDRKYHFDFSDNSLSIGIDVMK</sequence>
<protein>
    <submittedName>
        <fullName evidence="2">Uncharacterized protein</fullName>
    </submittedName>
</protein>
<evidence type="ECO:0000313" key="3">
    <source>
        <dbReference type="Proteomes" id="UP001281761"/>
    </source>
</evidence>
<keyword evidence="1" id="KW-0732">Signal</keyword>
<proteinExistence type="predicted"/>
<organism evidence="2 3">
    <name type="scientific">Blattamonas nauphoetae</name>
    <dbReference type="NCBI Taxonomy" id="2049346"/>
    <lineage>
        <taxon>Eukaryota</taxon>
        <taxon>Metamonada</taxon>
        <taxon>Preaxostyla</taxon>
        <taxon>Oxymonadida</taxon>
        <taxon>Blattamonas</taxon>
    </lineage>
</organism>